<dbReference type="OMA" id="RQISCLF"/>
<dbReference type="InterPro" id="IPR036048">
    <property type="entry name" value="Interleukin_8-like_sf"/>
</dbReference>
<dbReference type="Gene3D" id="2.40.50.40">
    <property type="match status" value="1"/>
</dbReference>
<dbReference type="PRINTS" id="PR00437">
    <property type="entry name" value="SMALLCYTKCXC"/>
</dbReference>
<dbReference type="PRINTS" id="PR00436">
    <property type="entry name" value="INTERLEUKIN8"/>
</dbReference>
<dbReference type="FunFam" id="2.40.50.40:FF:000004">
    <property type="entry name" value="C-X-C motif chemokine"/>
    <property type="match status" value="1"/>
</dbReference>
<dbReference type="GO" id="GO:0006952">
    <property type="term" value="P:defense response"/>
    <property type="evidence" value="ECO:0007669"/>
    <property type="project" value="InterPro"/>
</dbReference>
<organism evidence="8 9">
    <name type="scientific">Vombatus ursinus</name>
    <name type="common">Common wombat</name>
    <dbReference type="NCBI Taxonomy" id="29139"/>
    <lineage>
        <taxon>Eukaryota</taxon>
        <taxon>Metazoa</taxon>
        <taxon>Chordata</taxon>
        <taxon>Craniata</taxon>
        <taxon>Vertebrata</taxon>
        <taxon>Euteleostomi</taxon>
        <taxon>Mammalia</taxon>
        <taxon>Metatheria</taxon>
        <taxon>Diprotodontia</taxon>
        <taxon>Vombatidae</taxon>
        <taxon>Vombatus</taxon>
    </lineage>
</organism>
<evidence type="ECO:0000256" key="3">
    <source>
        <dbReference type="ARBA" id="ARBA00022514"/>
    </source>
</evidence>
<dbReference type="PANTHER" id="PTHR12015:SF201">
    <property type="entry name" value="C-X-C MOTIF CHEMOKINE 6"/>
    <property type="match status" value="1"/>
</dbReference>
<dbReference type="Pfam" id="PF00048">
    <property type="entry name" value="IL8"/>
    <property type="match status" value="1"/>
</dbReference>
<dbReference type="InterPro" id="IPR001811">
    <property type="entry name" value="Chemokine_IL8-like_dom"/>
</dbReference>
<dbReference type="GO" id="GO:0006955">
    <property type="term" value="P:immune response"/>
    <property type="evidence" value="ECO:0007669"/>
    <property type="project" value="InterPro"/>
</dbReference>
<keyword evidence="3 6" id="KW-0202">Cytokine</keyword>
<dbReference type="InterPro" id="IPR001089">
    <property type="entry name" value="Chemokine_CXC"/>
</dbReference>
<keyword evidence="6" id="KW-0145">Chemotaxis</keyword>
<dbReference type="GeneTree" id="ENSGT00940000162559"/>
<evidence type="ECO:0000313" key="8">
    <source>
        <dbReference type="Ensembl" id="ENSVURP00010012482.1"/>
    </source>
</evidence>
<evidence type="ECO:0000313" key="9">
    <source>
        <dbReference type="Proteomes" id="UP000314987"/>
    </source>
</evidence>
<dbReference type="Ensembl" id="ENSVURT00010014213.1">
    <property type="protein sequence ID" value="ENSVURP00010012482.1"/>
    <property type="gene ID" value="ENSVURG00010009643.1"/>
</dbReference>
<evidence type="ECO:0000256" key="4">
    <source>
        <dbReference type="ARBA" id="ARBA00022525"/>
    </source>
</evidence>
<keyword evidence="4 6" id="KW-0964">Secreted</keyword>
<dbReference type="AlphaFoldDB" id="A0A4X2KTM4"/>
<dbReference type="GO" id="GO:0005615">
    <property type="term" value="C:extracellular space"/>
    <property type="evidence" value="ECO:0007669"/>
    <property type="project" value="UniProtKB-UniRule"/>
</dbReference>
<reference evidence="9" key="1">
    <citation type="submission" date="2018-12" db="EMBL/GenBank/DDBJ databases">
        <authorList>
            <person name="Yazar S."/>
        </authorList>
    </citation>
    <scope>NUCLEOTIDE SEQUENCE [LARGE SCALE GENOMIC DNA]</scope>
</reference>
<gene>
    <name evidence="8" type="primary">LOC114037611</name>
</gene>
<feature type="chain" id="PRO_5021459446" description="C-X-C motif chemokine" evidence="6">
    <location>
        <begin position="36"/>
        <end position="110"/>
    </location>
</feature>
<dbReference type="STRING" id="29139.ENSVURP00010012482"/>
<evidence type="ECO:0000259" key="7">
    <source>
        <dbReference type="SMART" id="SM00199"/>
    </source>
</evidence>
<dbReference type="SUPFAM" id="SSF54117">
    <property type="entry name" value="Interleukin 8-like chemokines"/>
    <property type="match status" value="1"/>
</dbReference>
<reference evidence="8" key="3">
    <citation type="submission" date="2025-09" db="UniProtKB">
        <authorList>
            <consortium name="Ensembl"/>
        </authorList>
    </citation>
    <scope>IDENTIFICATION</scope>
</reference>
<evidence type="ECO:0000256" key="5">
    <source>
        <dbReference type="ARBA" id="ARBA00023157"/>
    </source>
</evidence>
<keyword evidence="5" id="KW-1015">Disulfide bond</keyword>
<dbReference type="OrthoDB" id="8872899at2759"/>
<reference evidence="8" key="2">
    <citation type="submission" date="2025-08" db="UniProtKB">
        <authorList>
            <consortium name="Ensembl"/>
        </authorList>
    </citation>
    <scope>IDENTIFICATION</scope>
</reference>
<protein>
    <recommendedName>
        <fullName evidence="6">C-X-C motif chemokine</fullName>
    </recommendedName>
</protein>
<dbReference type="InterPro" id="IPR039809">
    <property type="entry name" value="Chemokine_b/g/d"/>
</dbReference>
<dbReference type="InterPro" id="IPR018048">
    <property type="entry name" value="Chemokine_CXC_CS"/>
</dbReference>
<dbReference type="PROSITE" id="PS00471">
    <property type="entry name" value="SMALL_CYTOKINES_CXC"/>
    <property type="match status" value="1"/>
</dbReference>
<proteinExistence type="inferred from homology"/>
<comment type="similarity">
    <text evidence="2 6">Belongs to the intercrine alpha (chemokine CxC) family.</text>
</comment>
<sequence length="110" mass="11930">MRPRACAPATAGSALFPSGLLLLLLLATLAWIASASRAGAVTELRCRCVKTTQGIHPKNIASVEVIRAGPHCPRHEVIATLRKGNEICLNPEAPWVKKFIQRYMNDESAL</sequence>
<dbReference type="SMART" id="SM00199">
    <property type="entry name" value="SCY"/>
    <property type="match status" value="1"/>
</dbReference>
<name>A0A4X2KTM4_VOMUR</name>
<evidence type="ECO:0000256" key="2">
    <source>
        <dbReference type="ARBA" id="ARBA00010665"/>
    </source>
</evidence>
<evidence type="ECO:0000256" key="1">
    <source>
        <dbReference type="ARBA" id="ARBA00004613"/>
    </source>
</evidence>
<comment type="subcellular location">
    <subcellularLocation>
        <location evidence="1 6">Secreted</location>
    </subcellularLocation>
</comment>
<dbReference type="PANTHER" id="PTHR12015">
    <property type="entry name" value="SMALL INDUCIBLE CYTOKINE A"/>
    <property type="match status" value="1"/>
</dbReference>
<evidence type="ECO:0000256" key="6">
    <source>
        <dbReference type="RuleBase" id="RU361149"/>
    </source>
</evidence>
<feature type="domain" description="Chemokine interleukin-8-like" evidence="7">
    <location>
        <begin position="43"/>
        <end position="103"/>
    </location>
</feature>
<dbReference type="CDD" id="cd00273">
    <property type="entry name" value="Chemokine_CXC"/>
    <property type="match status" value="1"/>
</dbReference>
<dbReference type="GeneID" id="114037611"/>
<keyword evidence="9" id="KW-1185">Reference proteome</keyword>
<dbReference type="GO" id="GO:0008009">
    <property type="term" value="F:chemokine activity"/>
    <property type="evidence" value="ECO:0007669"/>
    <property type="project" value="InterPro"/>
</dbReference>
<keyword evidence="6" id="KW-0732">Signal</keyword>
<dbReference type="Proteomes" id="UP000314987">
    <property type="component" value="Unassembled WGS sequence"/>
</dbReference>
<accession>A0A4X2KTM4</accession>
<dbReference type="InterPro" id="IPR033899">
    <property type="entry name" value="CXC_Chemokine_domain"/>
</dbReference>
<feature type="signal peptide" evidence="6">
    <location>
        <begin position="1"/>
        <end position="35"/>
    </location>
</feature>
<dbReference type="RefSeq" id="XP_027710341.1">
    <property type="nucleotide sequence ID" value="XM_027854540.1"/>
</dbReference>